<evidence type="ECO:0000313" key="1">
    <source>
        <dbReference type="EMBL" id="SVE08069.1"/>
    </source>
</evidence>
<gene>
    <name evidence="1" type="ORF">METZ01_LOCUS460923</name>
</gene>
<organism evidence="1">
    <name type="scientific">marine metagenome</name>
    <dbReference type="NCBI Taxonomy" id="408172"/>
    <lineage>
        <taxon>unclassified sequences</taxon>
        <taxon>metagenomes</taxon>
        <taxon>ecological metagenomes</taxon>
    </lineage>
</organism>
<dbReference type="EMBL" id="UINC01192767">
    <property type="protein sequence ID" value="SVE08069.1"/>
    <property type="molecule type" value="Genomic_DNA"/>
</dbReference>
<feature type="non-terminal residue" evidence="1">
    <location>
        <position position="194"/>
    </location>
</feature>
<evidence type="ECO:0008006" key="2">
    <source>
        <dbReference type="Google" id="ProtNLM"/>
    </source>
</evidence>
<accession>A0A383AKI3</accession>
<name>A0A383AKI3_9ZZZZ</name>
<reference evidence="1" key="1">
    <citation type="submission" date="2018-05" db="EMBL/GenBank/DDBJ databases">
        <authorList>
            <person name="Lanie J.A."/>
            <person name="Ng W.-L."/>
            <person name="Kazmierczak K.M."/>
            <person name="Andrzejewski T.M."/>
            <person name="Davidsen T.M."/>
            <person name="Wayne K.J."/>
            <person name="Tettelin H."/>
            <person name="Glass J.I."/>
            <person name="Rusch D."/>
            <person name="Podicherti R."/>
            <person name="Tsui H.-C.T."/>
            <person name="Winkler M.E."/>
        </authorList>
    </citation>
    <scope>NUCLEOTIDE SEQUENCE</scope>
</reference>
<feature type="non-terminal residue" evidence="1">
    <location>
        <position position="1"/>
    </location>
</feature>
<proteinExistence type="predicted"/>
<dbReference type="AlphaFoldDB" id="A0A383AKI3"/>
<sequence length="194" mass="22704">MPTTRMESFQEFLPEWEDLLMMSPVNSIYLTPQWQQVWWDYFGDNREMAGFYVHESGSLMAVASMSKQGDEVTFTGGPETFDYNDFLVRPGFETAFFPRLLDELQLDDVKSITLCSLKEGSPTLMYLPDVAKTYGFVATVTEEDVAPGLELPETWEEYLSQLSKKDRHELRRKFRRLESLENWNWYCLQSDVDI</sequence>
<protein>
    <recommendedName>
        <fullName evidence="2">BioF2-like acetyltransferase domain-containing protein</fullName>
    </recommendedName>
</protein>